<dbReference type="Proteomes" id="UP000499080">
    <property type="component" value="Unassembled WGS sequence"/>
</dbReference>
<organism evidence="1 2">
    <name type="scientific">Araneus ventricosus</name>
    <name type="common">Orbweaver spider</name>
    <name type="synonym">Epeira ventricosa</name>
    <dbReference type="NCBI Taxonomy" id="182803"/>
    <lineage>
        <taxon>Eukaryota</taxon>
        <taxon>Metazoa</taxon>
        <taxon>Ecdysozoa</taxon>
        <taxon>Arthropoda</taxon>
        <taxon>Chelicerata</taxon>
        <taxon>Arachnida</taxon>
        <taxon>Araneae</taxon>
        <taxon>Araneomorphae</taxon>
        <taxon>Entelegynae</taxon>
        <taxon>Araneoidea</taxon>
        <taxon>Araneidae</taxon>
        <taxon>Araneus</taxon>
    </lineage>
</organism>
<dbReference type="OrthoDB" id="9971063at2759"/>
<dbReference type="AlphaFoldDB" id="A0A4Y2FFU3"/>
<dbReference type="EMBL" id="BGPR01000928">
    <property type="protein sequence ID" value="GBM40380.1"/>
    <property type="molecule type" value="Genomic_DNA"/>
</dbReference>
<feature type="non-terminal residue" evidence="1">
    <location>
        <position position="68"/>
    </location>
</feature>
<name>A0A4Y2FFU3_ARAVE</name>
<dbReference type="InterPro" id="IPR036397">
    <property type="entry name" value="RNaseH_sf"/>
</dbReference>
<dbReference type="GO" id="GO:0003676">
    <property type="term" value="F:nucleic acid binding"/>
    <property type="evidence" value="ECO:0007669"/>
    <property type="project" value="InterPro"/>
</dbReference>
<gene>
    <name evidence="1" type="ORF">AVEN_106128_1</name>
</gene>
<keyword evidence="2" id="KW-1185">Reference proteome</keyword>
<comment type="caution">
    <text evidence="1">The sequence shown here is derived from an EMBL/GenBank/DDBJ whole genome shotgun (WGS) entry which is preliminary data.</text>
</comment>
<dbReference type="PANTHER" id="PTHR47326:SF1">
    <property type="entry name" value="HTH PSQ-TYPE DOMAIN-CONTAINING PROTEIN"/>
    <property type="match status" value="1"/>
</dbReference>
<evidence type="ECO:0000313" key="2">
    <source>
        <dbReference type="Proteomes" id="UP000499080"/>
    </source>
</evidence>
<accession>A0A4Y2FFU3</accession>
<dbReference type="PANTHER" id="PTHR47326">
    <property type="entry name" value="TRANSPOSABLE ELEMENT TC3 TRANSPOSASE-LIKE PROTEIN"/>
    <property type="match status" value="1"/>
</dbReference>
<protein>
    <submittedName>
        <fullName evidence="1">Uncharacterized protein</fullName>
    </submittedName>
</protein>
<reference evidence="1 2" key="1">
    <citation type="journal article" date="2019" name="Sci. Rep.">
        <title>Orb-weaving spider Araneus ventricosus genome elucidates the spidroin gene catalogue.</title>
        <authorList>
            <person name="Kono N."/>
            <person name="Nakamura H."/>
            <person name="Ohtoshi R."/>
            <person name="Moran D.A.P."/>
            <person name="Shinohara A."/>
            <person name="Yoshida Y."/>
            <person name="Fujiwara M."/>
            <person name="Mori M."/>
            <person name="Tomita M."/>
            <person name="Arakawa K."/>
        </authorList>
    </citation>
    <scope>NUCLEOTIDE SEQUENCE [LARGE SCALE GENOMIC DNA]</scope>
</reference>
<sequence>MKNFPGVGLEEEVQYCGPRSPDITSLNFFLWGYVKDIVYQSLIRDTDELKSRITAVIQTVDSAMLHRM</sequence>
<proteinExistence type="predicted"/>
<dbReference type="Gene3D" id="3.30.420.10">
    <property type="entry name" value="Ribonuclease H-like superfamily/Ribonuclease H"/>
    <property type="match status" value="1"/>
</dbReference>
<evidence type="ECO:0000313" key="1">
    <source>
        <dbReference type="EMBL" id="GBM40380.1"/>
    </source>
</evidence>